<comment type="caution">
    <text evidence="1">The sequence shown here is derived from an EMBL/GenBank/DDBJ whole genome shotgun (WGS) entry which is preliminary data.</text>
</comment>
<accession>A0ACB8B229</accession>
<keyword evidence="2" id="KW-1185">Reference proteome</keyword>
<reference evidence="1" key="1">
    <citation type="journal article" date="2021" name="New Phytol.">
        <title>Evolutionary innovations through gain and loss of genes in the ectomycorrhizal Boletales.</title>
        <authorList>
            <person name="Wu G."/>
            <person name="Miyauchi S."/>
            <person name="Morin E."/>
            <person name="Kuo A."/>
            <person name="Drula E."/>
            <person name="Varga T."/>
            <person name="Kohler A."/>
            <person name="Feng B."/>
            <person name="Cao Y."/>
            <person name="Lipzen A."/>
            <person name="Daum C."/>
            <person name="Hundley H."/>
            <person name="Pangilinan J."/>
            <person name="Johnson J."/>
            <person name="Barry K."/>
            <person name="LaButti K."/>
            <person name="Ng V."/>
            <person name="Ahrendt S."/>
            <person name="Min B."/>
            <person name="Choi I.G."/>
            <person name="Park H."/>
            <person name="Plett J.M."/>
            <person name="Magnuson J."/>
            <person name="Spatafora J.W."/>
            <person name="Nagy L.G."/>
            <person name="Henrissat B."/>
            <person name="Grigoriev I.V."/>
            <person name="Yang Z.L."/>
            <person name="Xu J."/>
            <person name="Martin F.M."/>
        </authorList>
    </citation>
    <scope>NUCLEOTIDE SEQUENCE</scope>
    <source>
        <strain evidence="1">KUC20120723A-06</strain>
    </source>
</reference>
<gene>
    <name evidence="1" type="ORF">BV22DRAFT_860635</name>
</gene>
<sequence>MRFDKHHRHCSPEPHPTVTTASTGLEDSPILENHQLPGMPPVVPRIAAVQRLPPGGSSIARYSPLPPAPAKPGDDSSTASAHADMPVPPPLVLRPSKPIQRFPEKKPPEIRVLLDSQAKRIPLLIILSRDCALMPFDLPPEYAYSYLGLFFVSDIRAELADFSETPGTDAIRGRVRWRLTLEWAPGGEKALFTRADDRTRPWWVSKSPDTGSSESDSTLSRYRPRDLNDHYYSFLPLDLLAKFTPSENFPRGWWCRDCGLVNAQRYLRHQICGSSSCKALSDDGKYKGLADSLQALRDPHHTLPLLMPQDSAPPEVPTVVSSWEDSMRTIVYEVNENAAVKHIFTGNQQDPQEEPTQLLQAIQQDVLILRREYSSPYFTHLTTAAALCDAEAIPWFGAPPCIVQARDLMLHYAHVYGETEEADINEVLTQAWVTAGSKKGRVFRARDSPIMLLSLGAEVTLNLVPKGGFGEPHDDEIDANPRQAPSRKGPPPFSMRPAIRPTESSRNRERNDWRLPSPVFAAYAHNDSEQYAPPEHPPDPDGEMDMEISDGDETVADPEPWSCMTVDPPLEPPMHPVFHIADALPNHDADDPFFPLSTTAASAHRDLQHMASSRHRVAPEGGLHMDITYDEARIDPEPLNRSPMSSGDAAIVLMEHKAPITSTGITAGEAPSQSASLGEPITTISTGGLMPLSWPPDATTRGVQMSEDDLGGSGLVGANIDLVDHSTLRGSTTEFAYPISGLSATIMGTRQSDSRELTFHTFKDVEMGDGGAVAELTSTGARLIEPSTTLNQFTTDIQPETAPSSVLPGTVKLPPHGISPSPIATKGRGEQIEGVRTRGRAKRKAQQTTPELSVTLVHGDGLLLMGDDFEESDVSAVGSPN</sequence>
<organism evidence="1 2">
    <name type="scientific">Leucogyrophana mollusca</name>
    <dbReference type="NCBI Taxonomy" id="85980"/>
    <lineage>
        <taxon>Eukaryota</taxon>
        <taxon>Fungi</taxon>
        <taxon>Dikarya</taxon>
        <taxon>Basidiomycota</taxon>
        <taxon>Agaricomycotina</taxon>
        <taxon>Agaricomycetes</taxon>
        <taxon>Agaricomycetidae</taxon>
        <taxon>Boletales</taxon>
        <taxon>Boletales incertae sedis</taxon>
        <taxon>Leucogyrophana</taxon>
    </lineage>
</organism>
<evidence type="ECO:0000313" key="2">
    <source>
        <dbReference type="Proteomes" id="UP000790709"/>
    </source>
</evidence>
<dbReference type="Proteomes" id="UP000790709">
    <property type="component" value="Unassembled WGS sequence"/>
</dbReference>
<proteinExistence type="predicted"/>
<name>A0ACB8B229_9AGAM</name>
<protein>
    <submittedName>
        <fullName evidence="1">Uncharacterized protein</fullName>
    </submittedName>
</protein>
<evidence type="ECO:0000313" key="1">
    <source>
        <dbReference type="EMBL" id="KAH7919449.1"/>
    </source>
</evidence>
<dbReference type="EMBL" id="MU266659">
    <property type="protein sequence ID" value="KAH7919449.1"/>
    <property type="molecule type" value="Genomic_DNA"/>
</dbReference>